<evidence type="ECO:0000256" key="1">
    <source>
        <dbReference type="PROSITE-ProRule" id="PRU00169"/>
    </source>
</evidence>
<reference evidence="4 5" key="1">
    <citation type="submission" date="2014-09" db="EMBL/GenBank/DDBJ databases">
        <title>Vibrio maritimus JCM 19240. (C210) whole genome shotgun sequence.</title>
        <authorList>
            <person name="Sawabe T."/>
            <person name="Meirelles P."/>
            <person name="Nakanishi M."/>
            <person name="Sayaka M."/>
            <person name="Hattori M."/>
            <person name="Ohkuma M."/>
        </authorList>
    </citation>
    <scope>NUCLEOTIDE SEQUENCE [LARGE SCALE GENOMIC DNA]</scope>
    <source>
        <strain evidence="4 5">JCM 19240</strain>
    </source>
</reference>
<evidence type="ECO:0000313" key="5">
    <source>
        <dbReference type="Proteomes" id="UP000029224"/>
    </source>
</evidence>
<dbReference type="InterPro" id="IPR050706">
    <property type="entry name" value="Cyclic-di-GMP_PDE-like"/>
</dbReference>
<dbReference type="Pfam" id="PF00072">
    <property type="entry name" value="Response_reg"/>
    <property type="match status" value="1"/>
</dbReference>
<dbReference type="SUPFAM" id="SSF141868">
    <property type="entry name" value="EAL domain-like"/>
    <property type="match status" value="1"/>
</dbReference>
<reference evidence="4 5" key="2">
    <citation type="submission" date="2014-09" db="EMBL/GenBank/DDBJ databases">
        <authorList>
            <consortium name="NBRP consortium"/>
            <person name="Sawabe T."/>
            <person name="Meirelles P."/>
            <person name="Nakanishi M."/>
            <person name="Sayaka M."/>
            <person name="Hattori M."/>
            <person name="Ohkuma M."/>
        </authorList>
    </citation>
    <scope>NUCLEOTIDE SEQUENCE [LARGE SCALE GENOMIC DNA]</scope>
    <source>
        <strain evidence="4 5">JCM 19240</strain>
    </source>
</reference>
<organism evidence="4 5">
    <name type="scientific">Vibrio maritimus</name>
    <dbReference type="NCBI Taxonomy" id="990268"/>
    <lineage>
        <taxon>Bacteria</taxon>
        <taxon>Pseudomonadati</taxon>
        <taxon>Pseudomonadota</taxon>
        <taxon>Gammaproteobacteria</taxon>
        <taxon>Vibrionales</taxon>
        <taxon>Vibrionaceae</taxon>
        <taxon>Vibrio</taxon>
    </lineage>
</organism>
<dbReference type="CDD" id="cd01948">
    <property type="entry name" value="EAL"/>
    <property type="match status" value="1"/>
</dbReference>
<dbReference type="PANTHER" id="PTHR33121">
    <property type="entry name" value="CYCLIC DI-GMP PHOSPHODIESTERASE PDEF"/>
    <property type="match status" value="1"/>
</dbReference>
<dbReference type="Gene3D" id="3.20.20.450">
    <property type="entry name" value="EAL domain"/>
    <property type="match status" value="1"/>
</dbReference>
<dbReference type="GO" id="GO:0000160">
    <property type="term" value="P:phosphorelay signal transduction system"/>
    <property type="evidence" value="ECO:0007669"/>
    <property type="project" value="InterPro"/>
</dbReference>
<feature type="domain" description="EAL" evidence="3">
    <location>
        <begin position="137"/>
        <end position="390"/>
    </location>
</feature>
<dbReference type="InterPro" id="IPR001633">
    <property type="entry name" value="EAL_dom"/>
</dbReference>
<comment type="caution">
    <text evidence="4">The sequence shown here is derived from an EMBL/GenBank/DDBJ whole genome shotgun (WGS) entry which is preliminary data.</text>
</comment>
<evidence type="ECO:0000313" key="4">
    <source>
        <dbReference type="EMBL" id="GAL33268.1"/>
    </source>
</evidence>
<dbReference type="EMBL" id="BBMT01000003">
    <property type="protein sequence ID" value="GAL33268.1"/>
    <property type="molecule type" value="Genomic_DNA"/>
</dbReference>
<evidence type="ECO:0000259" key="3">
    <source>
        <dbReference type="PROSITE" id="PS50883"/>
    </source>
</evidence>
<dbReference type="GO" id="GO:0071111">
    <property type="term" value="F:cyclic-guanylate-specific phosphodiesterase activity"/>
    <property type="evidence" value="ECO:0007669"/>
    <property type="project" value="InterPro"/>
</dbReference>
<dbReference type="SMART" id="SM00448">
    <property type="entry name" value="REC"/>
    <property type="match status" value="1"/>
</dbReference>
<gene>
    <name evidence="4" type="ORF">JCM19240_1964</name>
</gene>
<dbReference type="SUPFAM" id="SSF52172">
    <property type="entry name" value="CheY-like"/>
    <property type="match status" value="1"/>
</dbReference>
<keyword evidence="1" id="KW-0597">Phosphoprotein</keyword>
<dbReference type="SMART" id="SM00052">
    <property type="entry name" value="EAL"/>
    <property type="match status" value="1"/>
</dbReference>
<protein>
    <submittedName>
        <fullName evidence="4">Diguanylate cyclase</fullName>
    </submittedName>
</protein>
<dbReference type="InterPro" id="IPR011006">
    <property type="entry name" value="CheY-like_superfamily"/>
</dbReference>
<accession>A0A090T252</accession>
<proteinExistence type="predicted"/>
<dbReference type="PROSITE" id="PS50110">
    <property type="entry name" value="RESPONSE_REGULATORY"/>
    <property type="match status" value="1"/>
</dbReference>
<keyword evidence="5" id="KW-1185">Reference proteome</keyword>
<feature type="modified residue" description="4-aspartylphosphate" evidence="1">
    <location>
        <position position="54"/>
    </location>
</feature>
<dbReference type="Gene3D" id="3.40.50.2300">
    <property type="match status" value="1"/>
</dbReference>
<name>A0A090T252_9VIBR</name>
<dbReference type="PROSITE" id="PS50883">
    <property type="entry name" value="EAL"/>
    <property type="match status" value="1"/>
</dbReference>
<evidence type="ECO:0000259" key="2">
    <source>
        <dbReference type="PROSITE" id="PS50110"/>
    </source>
</evidence>
<dbReference type="OrthoDB" id="9812358at2"/>
<dbReference type="InterPro" id="IPR001789">
    <property type="entry name" value="Sig_transdc_resp-reg_receiver"/>
</dbReference>
<dbReference type="PANTHER" id="PTHR33121:SF70">
    <property type="entry name" value="SIGNALING PROTEIN YKOW"/>
    <property type="match status" value="1"/>
</dbReference>
<feature type="domain" description="Response regulatory" evidence="2">
    <location>
        <begin position="2"/>
        <end position="124"/>
    </location>
</feature>
<dbReference type="Proteomes" id="UP000029224">
    <property type="component" value="Unassembled WGS sequence"/>
</dbReference>
<sequence>MDVLLIEDDIFQAMVIGTVLEANEGTRVAIAHSGAEALMQVDHLDYHPDLVVCDLCMPEMDGIELLYRLSKSLPDTSYAILSAANDDVIESALRTANGYGINNMAAYSKPLSAVEAQDMIRSLNNKQQHSSPSYQPLVFNRDTLFNAISEGQFEVFYQPQVSCQSNAIWGAEALIRWNHPTLGVLTPFQFLDLVEEYELMSELTKFVIEQALADAAHFQSTVPGCNVSINVTANDVSRRSFASDLIKLTQAFNLSPNSITIEVTESGFTKDATTMLETLTRLRLAGFGVSIDDFGTGYSSLHQLMTAPFNELKVDRSFVQQIMTSDKHQKSVKAICSLCKELEIKTVVEGVETPEQLAQLRHLGADIIQGYYFGKPMRKGDFLDWSKTYRSFSYELTKLTA</sequence>
<dbReference type="AlphaFoldDB" id="A0A090T252"/>
<dbReference type="Pfam" id="PF00563">
    <property type="entry name" value="EAL"/>
    <property type="match status" value="1"/>
</dbReference>
<dbReference type="InterPro" id="IPR035919">
    <property type="entry name" value="EAL_sf"/>
</dbReference>